<dbReference type="InterPro" id="IPR050321">
    <property type="entry name" value="Glycosyltr_2/OpgH_subfam"/>
</dbReference>
<protein>
    <submittedName>
        <fullName evidence="10">Glycosyltransferase, catalytic subunit of cellulose synthase and poly-beta-1,6-N-acetylglucosamine synthase</fullName>
    </submittedName>
</protein>
<feature type="transmembrane region" description="Helical" evidence="8">
    <location>
        <begin position="65"/>
        <end position="89"/>
    </location>
</feature>
<feature type="transmembrane region" description="Helical" evidence="8">
    <location>
        <begin position="101"/>
        <end position="122"/>
    </location>
</feature>
<keyword evidence="2" id="KW-0328">Glycosyltransferase</keyword>
<feature type="transmembrane region" description="Helical" evidence="8">
    <location>
        <begin position="448"/>
        <end position="467"/>
    </location>
</feature>
<feature type="transmembrane region" description="Helical" evidence="8">
    <location>
        <begin position="417"/>
        <end position="436"/>
    </location>
</feature>
<accession>A0A1G7RDQ8</accession>
<keyword evidence="5 8" id="KW-1133">Transmembrane helix</keyword>
<keyword evidence="4 8" id="KW-0812">Transmembrane</keyword>
<comment type="subcellular location">
    <subcellularLocation>
        <location evidence="1">Membrane</location>
        <topology evidence="1">Multi-pass membrane protein</topology>
    </subcellularLocation>
</comment>
<evidence type="ECO:0000256" key="8">
    <source>
        <dbReference type="SAM" id="Phobius"/>
    </source>
</evidence>
<proteinExistence type="predicted"/>
<evidence type="ECO:0000256" key="5">
    <source>
        <dbReference type="ARBA" id="ARBA00022989"/>
    </source>
</evidence>
<dbReference type="InterPro" id="IPR001173">
    <property type="entry name" value="Glyco_trans_2-like"/>
</dbReference>
<dbReference type="InterPro" id="IPR029044">
    <property type="entry name" value="Nucleotide-diphossugar_trans"/>
</dbReference>
<evidence type="ECO:0000256" key="3">
    <source>
        <dbReference type="ARBA" id="ARBA00022679"/>
    </source>
</evidence>
<evidence type="ECO:0000259" key="9">
    <source>
        <dbReference type="Pfam" id="PF13632"/>
    </source>
</evidence>
<dbReference type="Gene3D" id="3.90.550.10">
    <property type="entry name" value="Spore Coat Polysaccharide Biosynthesis Protein SpsA, Chain A"/>
    <property type="match status" value="1"/>
</dbReference>
<evidence type="ECO:0000256" key="1">
    <source>
        <dbReference type="ARBA" id="ARBA00004141"/>
    </source>
</evidence>
<evidence type="ECO:0000313" key="11">
    <source>
        <dbReference type="Proteomes" id="UP000199406"/>
    </source>
</evidence>
<evidence type="ECO:0000256" key="6">
    <source>
        <dbReference type="ARBA" id="ARBA00023136"/>
    </source>
</evidence>
<dbReference type="Pfam" id="PF13632">
    <property type="entry name" value="Glyco_trans_2_3"/>
    <property type="match status" value="1"/>
</dbReference>
<dbReference type="GO" id="GO:0016758">
    <property type="term" value="F:hexosyltransferase activity"/>
    <property type="evidence" value="ECO:0007669"/>
    <property type="project" value="TreeGrafter"/>
</dbReference>
<reference evidence="11" key="1">
    <citation type="submission" date="2016-10" db="EMBL/GenBank/DDBJ databases">
        <authorList>
            <person name="Varghese N."/>
            <person name="Submissions S."/>
        </authorList>
    </citation>
    <scope>NUCLEOTIDE SEQUENCE [LARGE SCALE GENOMIC DNA]</scope>
    <source>
        <strain evidence="11">DSM 44268</strain>
    </source>
</reference>
<feature type="domain" description="Glycosyltransferase 2-like" evidence="9">
    <location>
        <begin position="240"/>
        <end position="452"/>
    </location>
</feature>
<keyword evidence="6 8" id="KW-0472">Membrane</keyword>
<dbReference type="GO" id="GO:0005886">
    <property type="term" value="C:plasma membrane"/>
    <property type="evidence" value="ECO:0007669"/>
    <property type="project" value="TreeGrafter"/>
</dbReference>
<dbReference type="PANTHER" id="PTHR43867:SF2">
    <property type="entry name" value="CELLULOSE SYNTHASE CATALYTIC SUBUNIT A [UDP-FORMING]"/>
    <property type="match status" value="1"/>
</dbReference>
<feature type="transmembrane region" description="Helical" evidence="8">
    <location>
        <begin position="554"/>
        <end position="578"/>
    </location>
</feature>
<dbReference type="AlphaFoldDB" id="A0A1G7RDQ8"/>
<dbReference type="Proteomes" id="UP000199406">
    <property type="component" value="Unassembled WGS sequence"/>
</dbReference>
<gene>
    <name evidence="10" type="ORF">SAMN05660662_0282</name>
</gene>
<dbReference type="SUPFAM" id="SSF53448">
    <property type="entry name" value="Nucleotide-diphospho-sugar transferases"/>
    <property type="match status" value="1"/>
</dbReference>
<dbReference type="SUPFAM" id="SSF160246">
    <property type="entry name" value="EspE N-terminal domain-like"/>
    <property type="match status" value="1"/>
</dbReference>
<dbReference type="STRING" id="1550231.SAMN05660662_0282"/>
<organism evidence="10 11">
    <name type="scientific">Blastococcus aurantiacus</name>
    <dbReference type="NCBI Taxonomy" id="1550231"/>
    <lineage>
        <taxon>Bacteria</taxon>
        <taxon>Bacillati</taxon>
        <taxon>Actinomycetota</taxon>
        <taxon>Actinomycetes</taxon>
        <taxon>Geodermatophilales</taxon>
        <taxon>Geodermatophilaceae</taxon>
        <taxon>Blastococcus</taxon>
    </lineage>
</organism>
<name>A0A1G7RDQ8_9ACTN</name>
<evidence type="ECO:0000313" key="10">
    <source>
        <dbReference type="EMBL" id="SDG08908.1"/>
    </source>
</evidence>
<sequence>MPAPGWRPQSRTVTATDASPPFTGPDRREGGRLYGRTATELTGPLEPTADVVRYREAMTPRQRRGVLLLGWSHVLVAVALTVVVLLPGHLPLLGGHPVSDAVAVLGVLVMVTLQLTTAVRTWTITYHAGRALDPVPMRPMPGLRVAVLTTIVPGKEPVELVMATLRAMRRIRHDGVLDVWLLDEGDDPEVRRRCEEIGVRHFSRKGRPEWNQPSGPFRARTKHGNHNSWRVDHELEYDVVAQMDPDHVPFPNFLERTLGYFADPDVAFVVAPQVYGNLTESFVARGAAELAYLFHGVIQRGGNGHDAPLLIGTNHLYRPAAFRQIGGYQDSIIEDHLTSMALYASVNPRTGRTWKGVYTPDVVAVGEGPATYSDFFSQQKRWAYGIWQIAREHSPVVLPRMASAQQRRSFVALQSHYPTTALTWVGGVLLSALYLVGGVTATHLPLQLWSVLFAANMGLGLAFCFGMRQFNLVDHERRSWGLAGLALDLITAPVYVAAAAAQLAGRPLVYVVTAKGSAATRDTWRTFRPHLLWAGVALAAMAAGLLLGHRYPALYVWAALTVLVSLAALVHVSVVGALHRLPIRAESRRPVVPARRIGEVLVARGVITEGQLRHLLDLQATREEGWLPLGDLAIEEGLVTPAQLGRSMLPGQRQRVREPQAA</sequence>
<keyword evidence="11" id="KW-1185">Reference proteome</keyword>
<keyword evidence="3 10" id="KW-0808">Transferase</keyword>
<dbReference type="PANTHER" id="PTHR43867">
    <property type="entry name" value="CELLULOSE SYNTHASE CATALYTIC SUBUNIT A [UDP-FORMING]"/>
    <property type="match status" value="1"/>
</dbReference>
<evidence type="ECO:0000256" key="2">
    <source>
        <dbReference type="ARBA" id="ARBA00022676"/>
    </source>
</evidence>
<evidence type="ECO:0000256" key="7">
    <source>
        <dbReference type="SAM" id="MobiDB-lite"/>
    </source>
</evidence>
<dbReference type="InterPro" id="IPR037257">
    <property type="entry name" value="T2SS_E_N_sf"/>
</dbReference>
<dbReference type="EMBL" id="FNBT01000011">
    <property type="protein sequence ID" value="SDG08908.1"/>
    <property type="molecule type" value="Genomic_DNA"/>
</dbReference>
<evidence type="ECO:0000256" key="4">
    <source>
        <dbReference type="ARBA" id="ARBA00022692"/>
    </source>
</evidence>
<feature type="transmembrane region" description="Helical" evidence="8">
    <location>
        <begin position="531"/>
        <end position="548"/>
    </location>
</feature>
<feature type="region of interest" description="Disordered" evidence="7">
    <location>
        <begin position="1"/>
        <end position="32"/>
    </location>
</feature>